<dbReference type="PANTHER" id="PTHR36974">
    <property type="entry name" value="MEMBRANE PROTEIN-RELATED"/>
    <property type="match status" value="1"/>
</dbReference>
<comment type="caution">
    <text evidence="1">The sequence shown here is derived from an EMBL/GenBank/DDBJ whole genome shotgun (WGS) entry which is preliminary data.</text>
</comment>
<protein>
    <recommendedName>
        <fullName evidence="3">DoxX family protein</fullName>
    </recommendedName>
</protein>
<dbReference type="PANTHER" id="PTHR36974:SF1">
    <property type="entry name" value="DOXX FAMILY MEMBRANE PROTEIN"/>
    <property type="match status" value="1"/>
</dbReference>
<keyword evidence="2" id="KW-1185">Reference proteome</keyword>
<organism evidence="1 2">
    <name type="scientific">Nakamurella alba</name>
    <dbReference type="NCBI Taxonomy" id="2665158"/>
    <lineage>
        <taxon>Bacteria</taxon>
        <taxon>Bacillati</taxon>
        <taxon>Actinomycetota</taxon>
        <taxon>Actinomycetes</taxon>
        <taxon>Nakamurellales</taxon>
        <taxon>Nakamurellaceae</taxon>
        <taxon>Nakamurella</taxon>
    </lineage>
</organism>
<evidence type="ECO:0000313" key="2">
    <source>
        <dbReference type="Proteomes" id="UP000460221"/>
    </source>
</evidence>
<proteinExistence type="predicted"/>
<dbReference type="EMBL" id="WLYK01000001">
    <property type="protein sequence ID" value="MTD13162.1"/>
    <property type="molecule type" value="Genomic_DNA"/>
</dbReference>
<evidence type="ECO:0008006" key="3">
    <source>
        <dbReference type="Google" id="ProtNLM"/>
    </source>
</evidence>
<sequence length="112" mass="11844">MLIGIFTVSGTLHFLRPGPFVAIVPKRLPAKKELVLVSGGVELVCAGLLAVPRTRPAGGVLSAGLLAGVFPANVSMALRSKRKPAWYRVAVWARLPLQIPLIAWALRAGRGA</sequence>
<dbReference type="Proteomes" id="UP000460221">
    <property type="component" value="Unassembled WGS sequence"/>
</dbReference>
<gene>
    <name evidence="1" type="ORF">GIS00_04275</name>
</gene>
<evidence type="ECO:0000313" key="1">
    <source>
        <dbReference type="EMBL" id="MTD13162.1"/>
    </source>
</evidence>
<name>A0A7K1FGD4_9ACTN</name>
<reference evidence="1 2" key="1">
    <citation type="submission" date="2019-11" db="EMBL/GenBank/DDBJ databases">
        <authorList>
            <person name="Jiang L.-Q."/>
        </authorList>
    </citation>
    <scope>NUCLEOTIDE SEQUENCE [LARGE SCALE GENOMIC DNA]</scope>
    <source>
        <strain evidence="1 2">YIM 132087</strain>
    </source>
</reference>
<accession>A0A7K1FGD4</accession>
<dbReference type="AlphaFoldDB" id="A0A7K1FGD4"/>